<evidence type="ECO:0000313" key="2">
    <source>
        <dbReference type="Proteomes" id="UP001141327"/>
    </source>
</evidence>
<dbReference type="EMBL" id="JAPMOS010000039">
    <property type="protein sequence ID" value="KAJ4457828.1"/>
    <property type="molecule type" value="Genomic_DNA"/>
</dbReference>
<sequence length="731" mass="79376">MDILTRTPELYCFFLSLNHPIRNLVQGSIRTLAFPEDAPHCPTESLVALSQTTTALEGRFVHLCWSLQSYDQPELRFPPICHCGRLMTLYDSWIRAITQQHAETLRIVEVPSGEGLSEAALCHLLRLLPHLDSLHVGTLTPALYSQPLLDTIDALPAPLESLRLLLRGQIYSLAPRAHPLRHLELSDTNPGVFTRFLADQPRLESLVLHPARYGTADFHALLVLPAAATLRHLSILRCSAGTLGSITKCHFGCLESLELSCKTLAMTNTASLCALLLANASTLRRLVLRDLPSILLSGDVFEVVTRRLPALVDLTLAGPDRSFVETALEPLLGRLVRLSLQTGIGGGPAEANFTNLRAPRLRQATLQCRVLRVECPVLEDLTLGSAALRGSMVLDCPCLQSLTNLPPELLLRTVRPLAALRTLRCLPSPTNFEPAWLAGLAECCPGLQELSGVMLTQAATLQALCDGSLAPHLTSLRGVTLQAPHMGVASFYDDLTLRLTPSMKTLEIGTAFMRLCLRGTHRGDCRITQVAITNSHRPQRPDEAAEIDMTACAQLTELRLGGCCPARRVALPPETPLCSMALGLPPSPALLDLIMSYGPGLRRLDFASGMLLSDVLARLTSLTSLEFATSLEHPVAEWTLALPQLRELTGHLVDGAALGRLVVACPALERVQFPMQAPLAVQFVGGEEGKDLCPYLIWAAIRGVGAGVRATVGLSMLKDWLRAMPGLERAM</sequence>
<protein>
    <submittedName>
        <fullName evidence="1">Uncharacterized protein</fullName>
    </submittedName>
</protein>
<proteinExistence type="predicted"/>
<evidence type="ECO:0000313" key="1">
    <source>
        <dbReference type="EMBL" id="KAJ4457828.1"/>
    </source>
</evidence>
<dbReference type="SUPFAM" id="SSF52047">
    <property type="entry name" value="RNI-like"/>
    <property type="match status" value="1"/>
</dbReference>
<reference evidence="1" key="1">
    <citation type="journal article" date="2022" name="bioRxiv">
        <title>Genomics of Preaxostyla Flagellates Illuminates Evolutionary Transitions and the Path Towards Mitochondrial Loss.</title>
        <authorList>
            <person name="Novak L.V.F."/>
            <person name="Treitli S.C."/>
            <person name="Pyrih J."/>
            <person name="Halakuc P."/>
            <person name="Pipaliya S.V."/>
            <person name="Vacek V."/>
            <person name="Brzon O."/>
            <person name="Soukal P."/>
            <person name="Eme L."/>
            <person name="Dacks J.B."/>
            <person name="Karnkowska A."/>
            <person name="Elias M."/>
            <person name="Hampl V."/>
        </authorList>
    </citation>
    <scope>NUCLEOTIDE SEQUENCE</scope>
    <source>
        <strain evidence="1">RCP-MX</strain>
    </source>
</reference>
<keyword evidence="2" id="KW-1185">Reference proteome</keyword>
<organism evidence="1 2">
    <name type="scientific">Paratrimastix pyriformis</name>
    <dbReference type="NCBI Taxonomy" id="342808"/>
    <lineage>
        <taxon>Eukaryota</taxon>
        <taxon>Metamonada</taxon>
        <taxon>Preaxostyla</taxon>
        <taxon>Paratrimastigidae</taxon>
        <taxon>Paratrimastix</taxon>
    </lineage>
</organism>
<comment type="caution">
    <text evidence="1">The sequence shown here is derived from an EMBL/GenBank/DDBJ whole genome shotgun (WGS) entry which is preliminary data.</text>
</comment>
<accession>A0ABQ8UEZ6</accession>
<dbReference type="Gene3D" id="3.80.10.10">
    <property type="entry name" value="Ribonuclease Inhibitor"/>
    <property type="match status" value="1"/>
</dbReference>
<gene>
    <name evidence="1" type="ORF">PAPYR_6649</name>
</gene>
<name>A0ABQ8UEZ6_9EUKA</name>
<dbReference type="InterPro" id="IPR032675">
    <property type="entry name" value="LRR_dom_sf"/>
</dbReference>
<dbReference type="Proteomes" id="UP001141327">
    <property type="component" value="Unassembled WGS sequence"/>
</dbReference>